<dbReference type="EMBL" id="FOAD01000004">
    <property type="protein sequence ID" value="SEL41998.1"/>
    <property type="molecule type" value="Genomic_DNA"/>
</dbReference>
<dbReference type="Proteomes" id="UP000183894">
    <property type="component" value="Unassembled WGS sequence"/>
</dbReference>
<dbReference type="AlphaFoldDB" id="A0A1H7Q2P9"/>
<accession>A0A1H7Q2P9</accession>
<gene>
    <name evidence="1" type="ORF">SAMN04488691_104278</name>
</gene>
<sequence>MNRRNFLIAGGGTLAALAGGTAVADATRADIPADGKLTRGKGEDETVEKTISRESVEYLKSTNEVREKSYTQPFDTWARRECAEIGADKIVPIVDDRLETAVSGVGSGVRYLIFGPVITADHKVARDRDGSIIGEPNVTLEQLTSVAPRTITVTVSLAGRTFTKGFPVGVGHSEVYNL</sequence>
<organism evidence="1 2">
    <name type="scientific">Haloferax larsenii</name>
    <dbReference type="NCBI Taxonomy" id="302484"/>
    <lineage>
        <taxon>Archaea</taxon>
        <taxon>Methanobacteriati</taxon>
        <taxon>Methanobacteriota</taxon>
        <taxon>Stenosarchaea group</taxon>
        <taxon>Halobacteria</taxon>
        <taxon>Halobacteriales</taxon>
        <taxon>Haloferacaceae</taxon>
        <taxon>Haloferax</taxon>
    </lineage>
</organism>
<dbReference type="InterPro" id="IPR006311">
    <property type="entry name" value="TAT_signal"/>
</dbReference>
<proteinExistence type="predicted"/>
<evidence type="ECO:0000313" key="2">
    <source>
        <dbReference type="Proteomes" id="UP000183894"/>
    </source>
</evidence>
<evidence type="ECO:0000313" key="1">
    <source>
        <dbReference type="EMBL" id="SEL41998.1"/>
    </source>
</evidence>
<reference evidence="1 2" key="1">
    <citation type="submission" date="2016-10" db="EMBL/GenBank/DDBJ databases">
        <authorList>
            <person name="de Groot N.N."/>
        </authorList>
    </citation>
    <scope>NUCLEOTIDE SEQUENCE [LARGE SCALE GENOMIC DNA]</scope>
    <source>
        <strain evidence="1 2">CDM_5</strain>
    </source>
</reference>
<dbReference type="OrthoDB" id="346239at2157"/>
<dbReference type="RefSeq" id="WP_074793982.1">
    <property type="nucleotide sequence ID" value="NZ_FOAD01000004.1"/>
</dbReference>
<name>A0A1H7Q2P9_HALLR</name>
<dbReference type="PROSITE" id="PS51318">
    <property type="entry name" value="TAT"/>
    <property type="match status" value="1"/>
</dbReference>
<protein>
    <submittedName>
        <fullName evidence="1">Uncharacterized protein</fullName>
    </submittedName>
</protein>